<organism evidence="5 6">
    <name type="scientific">Saccharopolyspora rosea</name>
    <dbReference type="NCBI Taxonomy" id="524884"/>
    <lineage>
        <taxon>Bacteria</taxon>
        <taxon>Bacillati</taxon>
        <taxon>Actinomycetota</taxon>
        <taxon>Actinomycetes</taxon>
        <taxon>Pseudonocardiales</taxon>
        <taxon>Pseudonocardiaceae</taxon>
        <taxon>Saccharopolyspora</taxon>
    </lineage>
</organism>
<keyword evidence="6" id="KW-1185">Reference proteome</keyword>
<dbReference type="Gene3D" id="1.20.120.530">
    <property type="entry name" value="GntR ligand-binding domain-like"/>
    <property type="match status" value="1"/>
</dbReference>
<dbReference type="SUPFAM" id="SSF46785">
    <property type="entry name" value="Winged helix' DNA-binding domain"/>
    <property type="match status" value="1"/>
</dbReference>
<dbReference type="InterPro" id="IPR011711">
    <property type="entry name" value="GntR_C"/>
</dbReference>
<dbReference type="PRINTS" id="PR00035">
    <property type="entry name" value="HTHGNTR"/>
</dbReference>
<dbReference type="SMART" id="SM00895">
    <property type="entry name" value="FCD"/>
    <property type="match status" value="1"/>
</dbReference>
<keyword evidence="1" id="KW-0805">Transcription regulation</keyword>
<dbReference type="PROSITE" id="PS50949">
    <property type="entry name" value="HTH_GNTR"/>
    <property type="match status" value="1"/>
</dbReference>
<keyword evidence="3" id="KW-0804">Transcription</keyword>
<gene>
    <name evidence="5" type="ORF">ACFQ16_16640</name>
</gene>
<dbReference type="SUPFAM" id="SSF48008">
    <property type="entry name" value="GntR ligand-binding domain-like"/>
    <property type="match status" value="1"/>
</dbReference>
<dbReference type="PANTHER" id="PTHR43537">
    <property type="entry name" value="TRANSCRIPTIONAL REGULATOR, GNTR FAMILY"/>
    <property type="match status" value="1"/>
</dbReference>
<comment type="caution">
    <text evidence="5">The sequence shown here is derived from an EMBL/GenBank/DDBJ whole genome shotgun (WGS) entry which is preliminary data.</text>
</comment>
<evidence type="ECO:0000256" key="2">
    <source>
        <dbReference type="ARBA" id="ARBA00023125"/>
    </source>
</evidence>
<dbReference type="SMART" id="SM00345">
    <property type="entry name" value="HTH_GNTR"/>
    <property type="match status" value="1"/>
</dbReference>
<dbReference type="EMBL" id="JBHTIW010000012">
    <property type="protein sequence ID" value="MFD0921375.1"/>
    <property type="molecule type" value="Genomic_DNA"/>
</dbReference>
<protein>
    <submittedName>
        <fullName evidence="5">FadR/GntR family transcriptional regulator</fullName>
    </submittedName>
</protein>
<dbReference type="Pfam" id="PF00392">
    <property type="entry name" value="GntR"/>
    <property type="match status" value="1"/>
</dbReference>
<accession>A0ABW3FVV3</accession>
<dbReference type="InterPro" id="IPR036388">
    <property type="entry name" value="WH-like_DNA-bd_sf"/>
</dbReference>
<proteinExistence type="predicted"/>
<reference evidence="6" key="1">
    <citation type="journal article" date="2019" name="Int. J. Syst. Evol. Microbiol.">
        <title>The Global Catalogue of Microorganisms (GCM) 10K type strain sequencing project: providing services to taxonomists for standard genome sequencing and annotation.</title>
        <authorList>
            <consortium name="The Broad Institute Genomics Platform"/>
            <consortium name="The Broad Institute Genome Sequencing Center for Infectious Disease"/>
            <person name="Wu L."/>
            <person name="Ma J."/>
        </authorList>
    </citation>
    <scope>NUCLEOTIDE SEQUENCE [LARGE SCALE GENOMIC DNA]</scope>
    <source>
        <strain evidence="6">CCUG 56401</strain>
    </source>
</reference>
<evidence type="ECO:0000313" key="6">
    <source>
        <dbReference type="Proteomes" id="UP001597018"/>
    </source>
</evidence>
<dbReference type="Gene3D" id="1.10.10.10">
    <property type="entry name" value="Winged helix-like DNA-binding domain superfamily/Winged helix DNA-binding domain"/>
    <property type="match status" value="1"/>
</dbReference>
<dbReference type="RefSeq" id="WP_263253000.1">
    <property type="nucleotide sequence ID" value="NZ_BAABLT010000010.1"/>
</dbReference>
<dbReference type="Pfam" id="PF07729">
    <property type="entry name" value="FCD"/>
    <property type="match status" value="1"/>
</dbReference>
<dbReference type="CDD" id="cd07377">
    <property type="entry name" value="WHTH_GntR"/>
    <property type="match status" value="1"/>
</dbReference>
<evidence type="ECO:0000256" key="3">
    <source>
        <dbReference type="ARBA" id="ARBA00023163"/>
    </source>
</evidence>
<dbReference type="InterPro" id="IPR000524">
    <property type="entry name" value="Tscrpt_reg_HTH_GntR"/>
</dbReference>
<dbReference type="InterPro" id="IPR036390">
    <property type="entry name" value="WH_DNA-bd_sf"/>
</dbReference>
<keyword evidence="2" id="KW-0238">DNA-binding</keyword>
<dbReference type="Proteomes" id="UP001597018">
    <property type="component" value="Unassembled WGS sequence"/>
</dbReference>
<dbReference type="PANTHER" id="PTHR43537:SF49">
    <property type="entry name" value="TRANSCRIPTIONAL REGULATORY PROTEIN"/>
    <property type="match status" value="1"/>
</dbReference>
<sequence>MDRVARSAVFAPLDQLGRAETVARRMADAIVGGLLADQEQLPSESELADRFGVSTVTVREALTALRQQGLVETRRGRGGGSFVRAPAQQSPATAVLRERLGTMTPADIRDIGDEYTAIAGTAARLAAERASAEDVTRIRAAAEEFGSSEPPALHRAERGFHLEVAAASQSPRLTQMEVRLQGEVGALLWLPASQRGNRRRACEEHSAIVSAIADGDGTQARSLTEDHVLDVVEGLAELHLRLVAP</sequence>
<evidence type="ECO:0000313" key="5">
    <source>
        <dbReference type="EMBL" id="MFD0921375.1"/>
    </source>
</evidence>
<name>A0ABW3FVV3_9PSEU</name>
<feature type="domain" description="HTH gntR-type" evidence="4">
    <location>
        <begin position="16"/>
        <end position="86"/>
    </location>
</feature>
<evidence type="ECO:0000256" key="1">
    <source>
        <dbReference type="ARBA" id="ARBA00023015"/>
    </source>
</evidence>
<dbReference type="InterPro" id="IPR008920">
    <property type="entry name" value="TF_FadR/GntR_C"/>
</dbReference>
<evidence type="ECO:0000259" key="4">
    <source>
        <dbReference type="PROSITE" id="PS50949"/>
    </source>
</evidence>